<name>A0A1I2E411_9RHOB</name>
<reference evidence="1 2" key="1">
    <citation type="submission" date="2016-10" db="EMBL/GenBank/DDBJ databases">
        <authorList>
            <person name="Varghese N."/>
            <person name="Submissions S."/>
        </authorList>
    </citation>
    <scope>NUCLEOTIDE SEQUENCE [LARGE SCALE GENOMIC DNA]</scope>
    <source>
        <strain evidence="2">YIM D21,KCTC 23444,ACCC 10710</strain>
    </source>
</reference>
<dbReference type="Proteomes" id="UP000325289">
    <property type="component" value="Unassembled WGS sequence"/>
</dbReference>
<evidence type="ECO:0000313" key="2">
    <source>
        <dbReference type="Proteomes" id="UP000325289"/>
    </source>
</evidence>
<organism evidence="1 2">
    <name type="scientific">Roseivivax sediminis</name>
    <dbReference type="NCBI Taxonomy" id="936889"/>
    <lineage>
        <taxon>Bacteria</taxon>
        <taxon>Pseudomonadati</taxon>
        <taxon>Pseudomonadota</taxon>
        <taxon>Alphaproteobacteria</taxon>
        <taxon>Rhodobacterales</taxon>
        <taxon>Roseobacteraceae</taxon>
        <taxon>Roseivivax</taxon>
    </lineage>
</organism>
<sequence>MEFSDYFTDAQRYLQCLQAAEETVRDEIDSALEDYERLRSGNN</sequence>
<protein>
    <submittedName>
        <fullName evidence="1">Uncharacterized protein</fullName>
    </submittedName>
</protein>
<proteinExistence type="predicted"/>
<accession>A0A1I2E411</accession>
<dbReference type="AlphaFoldDB" id="A0A1I2E411"/>
<keyword evidence="2" id="KW-1185">Reference proteome</keyword>
<gene>
    <name evidence="1" type="ORF">SAMN04515678_12034</name>
</gene>
<evidence type="ECO:0000313" key="1">
    <source>
        <dbReference type="EMBL" id="SFE87383.1"/>
    </source>
</evidence>
<dbReference type="EMBL" id="FOMS01000020">
    <property type="protein sequence ID" value="SFE87383.1"/>
    <property type="molecule type" value="Genomic_DNA"/>
</dbReference>